<reference evidence="1 2" key="1">
    <citation type="submission" date="2022-08" db="EMBL/GenBank/DDBJ databases">
        <title>Myroides zhujiangensis sp. nov., a novel bacterium isolated from sediment in the Pearl River Estuary.</title>
        <authorList>
            <person name="Cui L."/>
        </authorList>
    </citation>
    <scope>NUCLEOTIDE SEQUENCE [LARGE SCALE GENOMIC DNA]</scope>
    <source>
        <strain evidence="1 2">SCSIO 72103</strain>
    </source>
</reference>
<dbReference type="Gene3D" id="1.10.3210.10">
    <property type="entry name" value="Hypothetical protein af1432"/>
    <property type="match status" value="1"/>
</dbReference>
<organism evidence="1 2">
    <name type="scientific">Paenimyroides aestuarii</name>
    <dbReference type="NCBI Taxonomy" id="2968490"/>
    <lineage>
        <taxon>Bacteria</taxon>
        <taxon>Pseudomonadati</taxon>
        <taxon>Bacteroidota</taxon>
        <taxon>Flavobacteriia</taxon>
        <taxon>Flavobacteriales</taxon>
        <taxon>Flavobacteriaceae</taxon>
        <taxon>Paenimyroides</taxon>
    </lineage>
</organism>
<dbReference type="PANTHER" id="PTHR21174:SF0">
    <property type="entry name" value="HD PHOSPHOHYDROLASE FAMILY PROTEIN-RELATED"/>
    <property type="match status" value="1"/>
</dbReference>
<dbReference type="PANTHER" id="PTHR21174">
    <property type="match status" value="1"/>
</dbReference>
<evidence type="ECO:0000313" key="1">
    <source>
        <dbReference type="EMBL" id="UUV21286.1"/>
    </source>
</evidence>
<dbReference type="RefSeq" id="WP_257499213.1">
    <property type="nucleotide sequence ID" value="NZ_CP102382.1"/>
</dbReference>
<dbReference type="SUPFAM" id="SSF109604">
    <property type="entry name" value="HD-domain/PDEase-like"/>
    <property type="match status" value="1"/>
</dbReference>
<protein>
    <recommendedName>
        <fullName evidence="3">Metal-dependent HD superfamily phosphohydrolase</fullName>
    </recommendedName>
</protein>
<keyword evidence="2" id="KW-1185">Reference proteome</keyword>
<dbReference type="PIRSF" id="PIRSF035170">
    <property type="entry name" value="HD_phosphohydro"/>
    <property type="match status" value="1"/>
</dbReference>
<evidence type="ECO:0008006" key="3">
    <source>
        <dbReference type="Google" id="ProtNLM"/>
    </source>
</evidence>
<dbReference type="InterPro" id="IPR009218">
    <property type="entry name" value="HD_phosphohydro"/>
</dbReference>
<gene>
    <name evidence="1" type="ORF">NPX36_13300</name>
</gene>
<proteinExistence type="predicted"/>
<name>A0ABY5NRT8_9FLAO</name>
<evidence type="ECO:0000313" key="2">
    <source>
        <dbReference type="Proteomes" id="UP001317001"/>
    </source>
</evidence>
<sequence length="207" mass="25122">MEERLYQKFKLLFSIYSDDKILLEEYWSEILKQYSSTKRYYHNLHHLDFMINELEGVKSEFQDWNAMCFSIFYHDIIYKSTAKNNEEKSAEIAKNRLQKISVPIDKIDTIYNQILATKKHLFSNDKDTNYLLDADLAILGKSWTDYEVYIKNIRKEYAAYPDFIYKPGRKNVLKHFLAFKTIYKTDFFYNKYELQARENMQRELKQL</sequence>
<accession>A0ABY5NRT8</accession>
<dbReference type="EMBL" id="CP102382">
    <property type="protein sequence ID" value="UUV21286.1"/>
    <property type="molecule type" value="Genomic_DNA"/>
</dbReference>
<dbReference type="Proteomes" id="UP001317001">
    <property type="component" value="Chromosome"/>
</dbReference>